<dbReference type="AlphaFoldDB" id="A0A8K0AH64"/>
<dbReference type="EMBL" id="VRVR01000013">
    <property type="protein sequence ID" value="KAF0852847.1"/>
    <property type="molecule type" value="Genomic_DNA"/>
</dbReference>
<gene>
    <name evidence="2" type="ORF">ANDGO_03315</name>
</gene>
<dbReference type="OrthoDB" id="74240at2759"/>
<evidence type="ECO:0000259" key="1">
    <source>
        <dbReference type="Pfam" id="PF05347"/>
    </source>
</evidence>
<evidence type="ECO:0000313" key="2">
    <source>
        <dbReference type="EMBL" id="KAF0852847.1"/>
    </source>
</evidence>
<comment type="caution">
    <text evidence="2">The sequence shown here is derived from an EMBL/GenBank/DDBJ whole genome shotgun (WGS) entry which is preliminary data.</text>
</comment>
<accession>A0A8K0AH64</accession>
<organism evidence="2 3">
    <name type="scientific">Andalucia godoyi</name>
    <name type="common">Flagellate</name>
    <dbReference type="NCBI Taxonomy" id="505711"/>
    <lineage>
        <taxon>Eukaryota</taxon>
        <taxon>Discoba</taxon>
        <taxon>Jakobida</taxon>
        <taxon>Andalucina</taxon>
        <taxon>Andaluciidae</taxon>
        <taxon>Andalucia</taxon>
    </lineage>
</organism>
<dbReference type="Pfam" id="PF05347">
    <property type="entry name" value="Complex1_LYR"/>
    <property type="match status" value="1"/>
</dbReference>
<evidence type="ECO:0000313" key="3">
    <source>
        <dbReference type="Proteomes" id="UP000799049"/>
    </source>
</evidence>
<feature type="domain" description="Complex 1 LYR protein" evidence="1">
    <location>
        <begin position="30"/>
        <end position="88"/>
    </location>
</feature>
<dbReference type="Proteomes" id="UP000799049">
    <property type="component" value="Unassembled WGS sequence"/>
</dbReference>
<reference evidence="2" key="1">
    <citation type="submission" date="2019-09" db="EMBL/GenBank/DDBJ databases">
        <title>The Mitochondrial Proteome of the Jakobid, Andalucia godoyi, a Protist With the Most Gene-Rich and Bacteria-Like Mitochondrial Genome.</title>
        <authorList>
            <person name="Gray M.W."/>
            <person name="Burger G."/>
            <person name="Derelle R."/>
            <person name="Klimes V."/>
            <person name="Leger M."/>
            <person name="Sarrasin M."/>
            <person name="Vlcek C."/>
            <person name="Roger A.J."/>
            <person name="Elias M."/>
            <person name="Lang B.F."/>
        </authorList>
    </citation>
    <scope>NUCLEOTIDE SEQUENCE</scope>
    <source>
        <strain evidence="2">And28</strain>
    </source>
</reference>
<proteinExistence type="predicted"/>
<name>A0A8K0AH64_ANDGO</name>
<sequence length="98" mass="11268">MGSWPTVVHGRGRGFLPGAKSLRYFMLQSQAIALYRRVCRCTAPRSLADRALALDIRRQARSEFEANRNVVDEFHMRTLLADGHARLKQLKQCFHLVE</sequence>
<dbReference type="InterPro" id="IPR008011">
    <property type="entry name" value="Complex1_LYR_dom"/>
</dbReference>
<protein>
    <submittedName>
        <fullName evidence="2">Mitochondrial Complex1_LYR family protein</fullName>
    </submittedName>
</protein>
<keyword evidence="3" id="KW-1185">Reference proteome</keyword>